<keyword evidence="1" id="KW-0547">Nucleotide-binding</keyword>
<feature type="domain" description="Cas10/Cmr2 second palm" evidence="3">
    <location>
        <begin position="175"/>
        <end position="339"/>
    </location>
</feature>
<dbReference type="RefSeq" id="WP_119324935.1">
    <property type="nucleotide sequence ID" value="NZ_AP025739.1"/>
</dbReference>
<organism evidence="4 5">
    <name type="scientific">Capsulimonas corticalis</name>
    <dbReference type="NCBI Taxonomy" id="2219043"/>
    <lineage>
        <taxon>Bacteria</taxon>
        <taxon>Bacillati</taxon>
        <taxon>Armatimonadota</taxon>
        <taxon>Armatimonadia</taxon>
        <taxon>Capsulimonadales</taxon>
        <taxon>Capsulimonadaceae</taxon>
        <taxon>Capsulimonas</taxon>
    </lineage>
</organism>
<evidence type="ECO:0000313" key="4">
    <source>
        <dbReference type="EMBL" id="BDI31522.1"/>
    </source>
</evidence>
<dbReference type="KEGG" id="ccot:CCAX7_35730"/>
<dbReference type="Gene3D" id="3.30.70.270">
    <property type="match status" value="1"/>
</dbReference>
<dbReference type="InterPro" id="IPR043128">
    <property type="entry name" value="Rev_trsase/Diguanyl_cyclase"/>
</dbReference>
<reference evidence="4 5" key="1">
    <citation type="journal article" date="2019" name="Int. J. Syst. Evol. Microbiol.">
        <title>Capsulimonas corticalis gen. nov., sp. nov., an aerobic capsulated bacterium, of a novel bacterial order, Capsulimonadales ord. nov., of the class Armatimonadia of the phylum Armatimonadetes.</title>
        <authorList>
            <person name="Li J."/>
            <person name="Kudo C."/>
            <person name="Tonouchi A."/>
        </authorList>
    </citation>
    <scope>NUCLEOTIDE SEQUENCE [LARGE SCALE GENOMIC DNA]</scope>
    <source>
        <strain evidence="4 5">AX-7</strain>
    </source>
</reference>
<accession>A0A402D697</accession>
<dbReference type="Proteomes" id="UP000287394">
    <property type="component" value="Chromosome"/>
</dbReference>
<evidence type="ECO:0000256" key="2">
    <source>
        <dbReference type="ARBA" id="ARBA00023118"/>
    </source>
</evidence>
<keyword evidence="5" id="KW-1185">Reference proteome</keyword>
<evidence type="ECO:0000259" key="3">
    <source>
        <dbReference type="Pfam" id="PF22335"/>
    </source>
</evidence>
<dbReference type="Pfam" id="PF22335">
    <property type="entry name" value="Cas10-Cmr2_palm2"/>
    <property type="match status" value="1"/>
</dbReference>
<dbReference type="OrthoDB" id="442064at2"/>
<dbReference type="GO" id="GO:0000166">
    <property type="term" value="F:nucleotide binding"/>
    <property type="evidence" value="ECO:0007669"/>
    <property type="project" value="UniProtKB-KW"/>
</dbReference>
<proteinExistence type="predicted"/>
<dbReference type="InterPro" id="IPR054767">
    <property type="entry name" value="Cas10-Cmr2_palm2"/>
</dbReference>
<dbReference type="EMBL" id="AP025739">
    <property type="protein sequence ID" value="BDI31522.1"/>
    <property type="molecule type" value="Genomic_DNA"/>
</dbReference>
<name>A0A402D697_9BACT</name>
<sequence>MSHKRYLGLIDLAGIQSFIFRQPDLKTIARSSEYIESLTSPEGILRDTQSDVTCMFAAGGNAAYLAEHPDLLKKAFQRISRNLLIYGQGIEAVAVICPYEAGALGNIYSSAWRDLDRHKLAAPRSTGLIAFPGLARSSKPQEVGKALTMDYGMRHPSQFSHIVCRSEMEDSDLMAVVSVDGLGMGRRLIRWSDRVKDEPDDVFCEMLARWSQNIKDRWKTAWEGSVKRLADEFGPEMRLDHEFHEGRPLYPIRDRDGIPFFPCRRLYQGGDDMSFLCDARLALSITSDLVTRLEHPDESVCPEFRRMTVSVGILFADSHFPIARGLALSNKVRSAAKKRSLEAQSRSGDQEASSALDWWINRQGSLNRQGEADFNSTLRPLIFNGVPSAGERTWRDFDEVILPGLWRLFKSRRNKLKDLMAAAEEDDRGAAVARFLALRPIKMDGRRIERPFGFLDAPFSPETGFSPGRRTPLLDAAELFDLHYPFHISQGTMPSSEEN</sequence>
<dbReference type="GO" id="GO:0051607">
    <property type="term" value="P:defense response to virus"/>
    <property type="evidence" value="ECO:0007669"/>
    <property type="project" value="UniProtKB-KW"/>
</dbReference>
<dbReference type="AlphaFoldDB" id="A0A402D697"/>
<evidence type="ECO:0000256" key="1">
    <source>
        <dbReference type="ARBA" id="ARBA00022741"/>
    </source>
</evidence>
<evidence type="ECO:0000313" key="5">
    <source>
        <dbReference type="Proteomes" id="UP000287394"/>
    </source>
</evidence>
<gene>
    <name evidence="4" type="ORF">CCAX7_35730</name>
</gene>
<protein>
    <recommendedName>
        <fullName evidence="3">Cas10/Cmr2 second palm domain-containing protein</fullName>
    </recommendedName>
</protein>
<keyword evidence="2" id="KW-0051">Antiviral defense</keyword>